<evidence type="ECO:0008006" key="4">
    <source>
        <dbReference type="Google" id="ProtNLM"/>
    </source>
</evidence>
<keyword evidence="1" id="KW-0812">Transmembrane</keyword>
<comment type="caution">
    <text evidence="2">The sequence shown here is derived from an EMBL/GenBank/DDBJ whole genome shotgun (WGS) entry which is preliminary data.</text>
</comment>
<feature type="transmembrane region" description="Helical" evidence="1">
    <location>
        <begin position="90"/>
        <end position="115"/>
    </location>
</feature>
<keyword evidence="1" id="KW-0472">Membrane</keyword>
<feature type="transmembrane region" description="Helical" evidence="1">
    <location>
        <begin position="224"/>
        <end position="241"/>
    </location>
</feature>
<dbReference type="EMBL" id="JBAMIC010000011">
    <property type="protein sequence ID" value="KAK7100072.1"/>
    <property type="molecule type" value="Genomic_DNA"/>
</dbReference>
<organism evidence="2 3">
    <name type="scientific">Littorina saxatilis</name>
    <dbReference type="NCBI Taxonomy" id="31220"/>
    <lineage>
        <taxon>Eukaryota</taxon>
        <taxon>Metazoa</taxon>
        <taxon>Spiralia</taxon>
        <taxon>Lophotrochozoa</taxon>
        <taxon>Mollusca</taxon>
        <taxon>Gastropoda</taxon>
        <taxon>Caenogastropoda</taxon>
        <taxon>Littorinimorpha</taxon>
        <taxon>Littorinoidea</taxon>
        <taxon>Littorinidae</taxon>
        <taxon>Littorina</taxon>
    </lineage>
</organism>
<keyword evidence="3" id="KW-1185">Reference proteome</keyword>
<evidence type="ECO:0000313" key="3">
    <source>
        <dbReference type="Proteomes" id="UP001374579"/>
    </source>
</evidence>
<dbReference type="AlphaFoldDB" id="A0AAN9B708"/>
<reference evidence="2 3" key="1">
    <citation type="submission" date="2024-02" db="EMBL/GenBank/DDBJ databases">
        <title>Chromosome-scale genome assembly of the rough periwinkle Littorina saxatilis.</title>
        <authorList>
            <person name="De Jode A."/>
            <person name="Faria R."/>
            <person name="Formenti G."/>
            <person name="Sims Y."/>
            <person name="Smith T.P."/>
            <person name="Tracey A."/>
            <person name="Wood J.M.D."/>
            <person name="Zagrodzka Z.B."/>
            <person name="Johannesson K."/>
            <person name="Butlin R.K."/>
            <person name="Leder E.H."/>
        </authorList>
    </citation>
    <scope>NUCLEOTIDE SEQUENCE [LARGE SCALE GENOMIC DNA]</scope>
    <source>
        <strain evidence="2">Snail1</strain>
        <tissue evidence="2">Muscle</tissue>
    </source>
</reference>
<proteinExistence type="predicted"/>
<name>A0AAN9B708_9CAEN</name>
<evidence type="ECO:0000256" key="1">
    <source>
        <dbReference type="SAM" id="Phobius"/>
    </source>
</evidence>
<sequence>MTESEVDDIEVQVDHAVVCVASTEQLNANDERDSFHKLEARKRTRLFNFLNGPFKQHQFFLHCVDELTKYNAIDTEVKGRILPVAPNPTIIAGNVFCLLLWFICIVLPVVFIIVGYVEYDTWRVCCSAMLLCLLISGYSIAIFFILHNQKIAKRLWFVTKVSLDHYYGRENSIVEVTLDNTMTMQFLSASQKSQVITRLARSKDKKGMMMICTKSLWVSRIQDPLLCLLFLIIISLVALVVDLDLVRRNHL</sequence>
<feature type="transmembrane region" description="Helical" evidence="1">
    <location>
        <begin position="121"/>
        <end position="146"/>
    </location>
</feature>
<accession>A0AAN9B708</accession>
<evidence type="ECO:0000313" key="2">
    <source>
        <dbReference type="EMBL" id="KAK7100072.1"/>
    </source>
</evidence>
<gene>
    <name evidence="2" type="ORF">V1264_023074</name>
</gene>
<protein>
    <recommendedName>
        <fullName evidence="4">Transmembrane protein</fullName>
    </recommendedName>
</protein>
<dbReference type="Proteomes" id="UP001374579">
    <property type="component" value="Unassembled WGS sequence"/>
</dbReference>
<keyword evidence="1" id="KW-1133">Transmembrane helix</keyword>